<evidence type="ECO:0000313" key="1">
    <source>
        <dbReference type="EMBL" id="KAH7936709.1"/>
    </source>
</evidence>
<proteinExistence type="predicted"/>
<keyword evidence="2" id="KW-1185">Reference proteome</keyword>
<gene>
    <name evidence="1" type="ORF">HPB49_003226</name>
</gene>
<sequence>MTTFGSSTNNQGFDLPRHVFLLEKCRLWGGWTIQWSIRLEDVVSVPFISGSSLVIRVRQDESIASFTGSERFLVCQDQDLLKWLKLKIEKALLFTMEERPCSLDG</sequence>
<comment type="caution">
    <text evidence="1">The sequence shown here is derived from an EMBL/GenBank/DDBJ whole genome shotgun (WGS) entry which is preliminary data.</text>
</comment>
<reference evidence="1" key="1">
    <citation type="submission" date="2020-05" db="EMBL/GenBank/DDBJ databases">
        <title>Large-scale comparative analyses of tick genomes elucidate their genetic diversity and vector capacities.</title>
        <authorList>
            <person name="Jia N."/>
            <person name="Wang J."/>
            <person name="Shi W."/>
            <person name="Du L."/>
            <person name="Sun Y."/>
            <person name="Zhan W."/>
            <person name="Jiang J."/>
            <person name="Wang Q."/>
            <person name="Zhang B."/>
            <person name="Ji P."/>
            <person name="Sakyi L.B."/>
            <person name="Cui X."/>
            <person name="Yuan T."/>
            <person name="Jiang B."/>
            <person name="Yang W."/>
            <person name="Lam T.T.-Y."/>
            <person name="Chang Q."/>
            <person name="Ding S."/>
            <person name="Wang X."/>
            <person name="Zhu J."/>
            <person name="Ruan X."/>
            <person name="Zhao L."/>
            <person name="Wei J."/>
            <person name="Que T."/>
            <person name="Du C."/>
            <person name="Cheng J."/>
            <person name="Dai P."/>
            <person name="Han X."/>
            <person name="Huang E."/>
            <person name="Gao Y."/>
            <person name="Liu J."/>
            <person name="Shao H."/>
            <person name="Ye R."/>
            <person name="Li L."/>
            <person name="Wei W."/>
            <person name="Wang X."/>
            <person name="Wang C."/>
            <person name="Yang T."/>
            <person name="Huo Q."/>
            <person name="Li W."/>
            <person name="Guo W."/>
            <person name="Chen H."/>
            <person name="Zhou L."/>
            <person name="Ni X."/>
            <person name="Tian J."/>
            <person name="Zhou Y."/>
            <person name="Sheng Y."/>
            <person name="Liu T."/>
            <person name="Pan Y."/>
            <person name="Xia L."/>
            <person name="Li J."/>
            <person name="Zhao F."/>
            <person name="Cao W."/>
        </authorList>
    </citation>
    <scope>NUCLEOTIDE SEQUENCE</scope>
    <source>
        <strain evidence="1">Dsil-2018</strain>
    </source>
</reference>
<dbReference type="EMBL" id="CM023477">
    <property type="protein sequence ID" value="KAH7936709.1"/>
    <property type="molecule type" value="Genomic_DNA"/>
</dbReference>
<accession>A0ACB8C754</accession>
<name>A0ACB8C754_DERSI</name>
<organism evidence="1 2">
    <name type="scientific">Dermacentor silvarum</name>
    <name type="common">Tick</name>
    <dbReference type="NCBI Taxonomy" id="543639"/>
    <lineage>
        <taxon>Eukaryota</taxon>
        <taxon>Metazoa</taxon>
        <taxon>Ecdysozoa</taxon>
        <taxon>Arthropoda</taxon>
        <taxon>Chelicerata</taxon>
        <taxon>Arachnida</taxon>
        <taxon>Acari</taxon>
        <taxon>Parasitiformes</taxon>
        <taxon>Ixodida</taxon>
        <taxon>Ixodoidea</taxon>
        <taxon>Ixodidae</taxon>
        <taxon>Rhipicephalinae</taxon>
        <taxon>Dermacentor</taxon>
    </lineage>
</organism>
<protein>
    <submittedName>
        <fullName evidence="1">Uncharacterized protein</fullName>
    </submittedName>
</protein>
<evidence type="ECO:0000313" key="2">
    <source>
        <dbReference type="Proteomes" id="UP000821865"/>
    </source>
</evidence>
<dbReference type="Proteomes" id="UP000821865">
    <property type="component" value="Chromosome 8"/>
</dbReference>